<keyword evidence="3" id="KW-1003">Cell membrane</keyword>
<keyword evidence="5 7" id="KW-1133">Transmembrane helix</keyword>
<feature type="transmembrane region" description="Helical" evidence="7">
    <location>
        <begin position="196"/>
        <end position="219"/>
    </location>
</feature>
<accession>A0A0F9GB05</accession>
<feature type="transmembrane region" description="Helical" evidence="7">
    <location>
        <begin position="120"/>
        <end position="141"/>
    </location>
</feature>
<keyword evidence="6 7" id="KW-0472">Membrane</keyword>
<sequence>VPFVFAAIVWAVSIHTVTAFLYVGLGGRPFWNSAIIAPRFLVSAFAAGPAFIILTLQIVRWSTNHVVEDEALLTLRRIMQVSMIISMFMLACEVFTEFYTDSAHVASAQYLFFGLDGQTALVPWIWTAIGMNLVATVLLVIPASRGLKVLNVACVLAIVGIWIEKGMGLIVPAFVPTPLGEVVEYTPTLHETLICLGIWAFGLLYYTITVRVSVPVLAGEVTYEKRRHRSEGTDSD</sequence>
<dbReference type="Pfam" id="PF03916">
    <property type="entry name" value="NrfD"/>
    <property type="match status" value="1"/>
</dbReference>
<evidence type="ECO:0008006" key="9">
    <source>
        <dbReference type="Google" id="ProtNLM"/>
    </source>
</evidence>
<evidence type="ECO:0000256" key="2">
    <source>
        <dbReference type="ARBA" id="ARBA00008929"/>
    </source>
</evidence>
<dbReference type="GO" id="GO:0005886">
    <property type="term" value="C:plasma membrane"/>
    <property type="evidence" value="ECO:0007669"/>
    <property type="project" value="UniProtKB-SubCell"/>
</dbReference>
<feature type="transmembrane region" description="Helical" evidence="7">
    <location>
        <begin position="35"/>
        <end position="59"/>
    </location>
</feature>
<evidence type="ECO:0000256" key="4">
    <source>
        <dbReference type="ARBA" id="ARBA00022692"/>
    </source>
</evidence>
<reference evidence="8" key="1">
    <citation type="journal article" date="2015" name="Nature">
        <title>Complex archaea that bridge the gap between prokaryotes and eukaryotes.</title>
        <authorList>
            <person name="Spang A."/>
            <person name="Saw J.H."/>
            <person name="Jorgensen S.L."/>
            <person name="Zaremba-Niedzwiedzka K."/>
            <person name="Martijn J."/>
            <person name="Lind A.E."/>
            <person name="van Eijk R."/>
            <person name="Schleper C."/>
            <person name="Guy L."/>
            <person name="Ettema T.J."/>
        </authorList>
    </citation>
    <scope>NUCLEOTIDE SEQUENCE</scope>
</reference>
<feature type="non-terminal residue" evidence="8">
    <location>
        <position position="1"/>
    </location>
</feature>
<feature type="transmembrane region" description="Helical" evidence="7">
    <location>
        <begin position="80"/>
        <end position="100"/>
    </location>
</feature>
<organism evidence="8">
    <name type="scientific">marine sediment metagenome</name>
    <dbReference type="NCBI Taxonomy" id="412755"/>
    <lineage>
        <taxon>unclassified sequences</taxon>
        <taxon>metagenomes</taxon>
        <taxon>ecological metagenomes</taxon>
    </lineage>
</organism>
<dbReference type="PANTHER" id="PTHR43044:SF2">
    <property type="entry name" value="POLYSULPHIDE REDUCTASE NRFD"/>
    <property type="match status" value="1"/>
</dbReference>
<protein>
    <recommendedName>
        <fullName evidence="9">Polysulfide reductase NrfD</fullName>
    </recommendedName>
</protein>
<dbReference type="InterPro" id="IPR005614">
    <property type="entry name" value="NrfD-like"/>
</dbReference>
<dbReference type="PANTHER" id="PTHR43044">
    <property type="match status" value="1"/>
</dbReference>
<proteinExistence type="inferred from homology"/>
<name>A0A0F9GB05_9ZZZZ</name>
<keyword evidence="4 7" id="KW-0812">Transmembrane</keyword>
<evidence type="ECO:0000256" key="6">
    <source>
        <dbReference type="ARBA" id="ARBA00023136"/>
    </source>
</evidence>
<gene>
    <name evidence="8" type="ORF">LCGC14_2142620</name>
</gene>
<feature type="transmembrane region" description="Helical" evidence="7">
    <location>
        <begin position="153"/>
        <end position="176"/>
    </location>
</feature>
<dbReference type="AlphaFoldDB" id="A0A0F9GB05"/>
<dbReference type="EMBL" id="LAZR01027130">
    <property type="protein sequence ID" value="KKL66675.1"/>
    <property type="molecule type" value="Genomic_DNA"/>
</dbReference>
<evidence type="ECO:0000256" key="3">
    <source>
        <dbReference type="ARBA" id="ARBA00022475"/>
    </source>
</evidence>
<evidence type="ECO:0000256" key="5">
    <source>
        <dbReference type="ARBA" id="ARBA00022989"/>
    </source>
</evidence>
<evidence type="ECO:0000256" key="1">
    <source>
        <dbReference type="ARBA" id="ARBA00004651"/>
    </source>
</evidence>
<evidence type="ECO:0000313" key="8">
    <source>
        <dbReference type="EMBL" id="KKL66675.1"/>
    </source>
</evidence>
<comment type="subcellular location">
    <subcellularLocation>
        <location evidence="1">Cell membrane</location>
        <topology evidence="1">Multi-pass membrane protein</topology>
    </subcellularLocation>
</comment>
<evidence type="ECO:0000256" key="7">
    <source>
        <dbReference type="SAM" id="Phobius"/>
    </source>
</evidence>
<comment type="similarity">
    <text evidence="2">Belongs to the NrfD family.</text>
</comment>
<dbReference type="Gene3D" id="1.20.1630.10">
    <property type="entry name" value="Formate dehydrogenase/DMSO reductase domain"/>
    <property type="match status" value="1"/>
</dbReference>
<comment type="caution">
    <text evidence="8">The sequence shown here is derived from an EMBL/GenBank/DDBJ whole genome shotgun (WGS) entry which is preliminary data.</text>
</comment>